<dbReference type="Proteomes" id="UP000241203">
    <property type="component" value="Unassembled WGS sequence"/>
</dbReference>
<evidence type="ECO:0000313" key="6">
    <source>
        <dbReference type="Proteomes" id="UP000268291"/>
    </source>
</evidence>
<dbReference type="InterPro" id="IPR046291">
    <property type="entry name" value="DUF6328"/>
</dbReference>
<evidence type="ECO:0000313" key="3">
    <source>
        <dbReference type="EMBL" id="PSL39816.1"/>
    </source>
</evidence>
<evidence type="ECO:0000256" key="1">
    <source>
        <dbReference type="SAM" id="MobiDB-lite"/>
    </source>
</evidence>
<feature type="region of interest" description="Disordered" evidence="1">
    <location>
        <begin position="1"/>
        <end position="23"/>
    </location>
</feature>
<dbReference type="OrthoDB" id="3625784at2"/>
<evidence type="ECO:0000313" key="4">
    <source>
        <dbReference type="EMBL" id="RUQ85807.1"/>
    </source>
</evidence>
<accession>A0A2P8H0T5</accession>
<protein>
    <submittedName>
        <fullName evidence="4">Sodium:proton antiporter</fullName>
    </submittedName>
</protein>
<feature type="transmembrane region" description="Helical" evidence="2">
    <location>
        <begin position="138"/>
        <end position="159"/>
    </location>
</feature>
<keyword evidence="2" id="KW-0472">Membrane</keyword>
<dbReference type="AlphaFoldDB" id="A0A2P8H0T5"/>
<keyword evidence="2" id="KW-0812">Transmembrane</keyword>
<dbReference type="EMBL" id="PYAU01000001">
    <property type="protein sequence ID" value="PSL39816.1"/>
    <property type="molecule type" value="Genomic_DNA"/>
</dbReference>
<feature type="transmembrane region" description="Helical" evidence="2">
    <location>
        <begin position="111"/>
        <end position="132"/>
    </location>
</feature>
<comment type="caution">
    <text evidence="3">The sequence shown here is derived from an EMBL/GenBank/DDBJ whole genome shotgun (WGS) entry which is preliminary data.</text>
</comment>
<evidence type="ECO:0000313" key="5">
    <source>
        <dbReference type="Proteomes" id="UP000241203"/>
    </source>
</evidence>
<name>A0A2P8H0T5_9MICO</name>
<keyword evidence="2" id="KW-1133">Transmembrane helix</keyword>
<gene>
    <name evidence="3" type="ORF">CLV49_3466</name>
    <name evidence="4" type="ORF">ELQ93_01925</name>
</gene>
<proteinExistence type="predicted"/>
<reference evidence="4 6" key="2">
    <citation type="submission" date="2018-12" db="EMBL/GenBank/DDBJ databases">
        <authorList>
            <person name="hu s."/>
            <person name="Xu Y."/>
            <person name="Xu B."/>
            <person name="Li F."/>
        </authorList>
    </citation>
    <scope>NUCLEOTIDE SEQUENCE [LARGE SCALE GENOMIC DNA]</scope>
    <source>
        <strain evidence="4 6">KSW2-17</strain>
    </source>
</reference>
<dbReference type="RefSeq" id="WP_106564639.1">
    <property type="nucleotide sequence ID" value="NZ_PYAU01000001.1"/>
</dbReference>
<dbReference type="Pfam" id="PF19853">
    <property type="entry name" value="DUF6328"/>
    <property type="match status" value="1"/>
</dbReference>
<sequence length="175" mass="19037">MNDRSSPSDADADAQPDGRRETHNERLDRHWADLLQELRVTQTGTQILTGFLLALAFQPAFADLDRVQTGVYLTLVCLAVLATVTGLAPVSSHRVLYGRLVKERVVAFGDVLLRITLVTISLLLVGVVFFLFDVVLDRTAGLVAGALAFAVLVALWLVAPLAVRRLDDSDDITNA</sequence>
<organism evidence="3 5">
    <name type="scientific">Labedella gwakjiensis</name>
    <dbReference type="NCBI Taxonomy" id="390269"/>
    <lineage>
        <taxon>Bacteria</taxon>
        <taxon>Bacillati</taxon>
        <taxon>Actinomycetota</taxon>
        <taxon>Actinomycetes</taxon>
        <taxon>Micrococcales</taxon>
        <taxon>Microbacteriaceae</taxon>
        <taxon>Labedella</taxon>
    </lineage>
</organism>
<dbReference type="Proteomes" id="UP000268291">
    <property type="component" value="Unassembled WGS sequence"/>
</dbReference>
<dbReference type="EMBL" id="RZGY01000001">
    <property type="protein sequence ID" value="RUQ85807.1"/>
    <property type="molecule type" value="Genomic_DNA"/>
</dbReference>
<keyword evidence="6" id="KW-1185">Reference proteome</keyword>
<evidence type="ECO:0000256" key="2">
    <source>
        <dbReference type="SAM" id="Phobius"/>
    </source>
</evidence>
<feature type="transmembrane region" description="Helical" evidence="2">
    <location>
        <begin position="71"/>
        <end position="90"/>
    </location>
</feature>
<reference evidence="3 5" key="1">
    <citation type="submission" date="2018-03" db="EMBL/GenBank/DDBJ databases">
        <title>Genomic Encyclopedia of Archaeal and Bacterial Type Strains, Phase II (KMG-II): from individual species to whole genera.</title>
        <authorList>
            <person name="Goeker M."/>
        </authorList>
    </citation>
    <scope>NUCLEOTIDE SEQUENCE [LARGE SCALE GENOMIC DNA]</scope>
    <source>
        <strain evidence="3 5">DSM 21548</strain>
    </source>
</reference>